<protein>
    <submittedName>
        <fullName evidence="1">Uncharacterized protein</fullName>
    </submittedName>
</protein>
<keyword evidence="2" id="KW-1185">Reference proteome</keyword>
<accession>A0A0B0NTJ1</accession>
<organism evidence="1 2">
    <name type="scientific">Gossypium arboreum</name>
    <name type="common">Tree cotton</name>
    <name type="synonym">Gossypium nanking</name>
    <dbReference type="NCBI Taxonomy" id="29729"/>
    <lineage>
        <taxon>Eukaryota</taxon>
        <taxon>Viridiplantae</taxon>
        <taxon>Streptophyta</taxon>
        <taxon>Embryophyta</taxon>
        <taxon>Tracheophyta</taxon>
        <taxon>Spermatophyta</taxon>
        <taxon>Magnoliopsida</taxon>
        <taxon>eudicotyledons</taxon>
        <taxon>Gunneridae</taxon>
        <taxon>Pentapetalae</taxon>
        <taxon>rosids</taxon>
        <taxon>malvids</taxon>
        <taxon>Malvales</taxon>
        <taxon>Malvaceae</taxon>
        <taxon>Malvoideae</taxon>
        <taxon>Gossypium</taxon>
    </lineage>
</organism>
<gene>
    <name evidence="1" type="ORF">F383_21974</name>
</gene>
<reference evidence="2" key="1">
    <citation type="submission" date="2014-09" db="EMBL/GenBank/DDBJ databases">
        <authorList>
            <person name="Mudge J."/>
            <person name="Ramaraj T."/>
            <person name="Lindquist I.E."/>
            <person name="Bharti A.K."/>
            <person name="Sundararajan A."/>
            <person name="Cameron C.T."/>
            <person name="Woodward J.E."/>
            <person name="May G.D."/>
            <person name="Brubaker C."/>
            <person name="Broadhvest J."/>
            <person name="Wilkins T.A."/>
        </authorList>
    </citation>
    <scope>NUCLEOTIDE SEQUENCE</scope>
    <source>
        <strain evidence="2">cv. AKA8401</strain>
    </source>
</reference>
<dbReference type="Proteomes" id="UP000032142">
    <property type="component" value="Unassembled WGS sequence"/>
</dbReference>
<evidence type="ECO:0000313" key="1">
    <source>
        <dbReference type="EMBL" id="KHG15977.1"/>
    </source>
</evidence>
<dbReference type="EMBL" id="KN405055">
    <property type="protein sequence ID" value="KHG15977.1"/>
    <property type="molecule type" value="Genomic_DNA"/>
</dbReference>
<name>A0A0B0NTJ1_GOSAR</name>
<sequence>MAVWHKSVFPTGHTG</sequence>
<proteinExistence type="predicted"/>
<evidence type="ECO:0000313" key="2">
    <source>
        <dbReference type="Proteomes" id="UP000032142"/>
    </source>
</evidence>